<gene>
    <name evidence="1" type="ORF">A4S15_04050</name>
</gene>
<reference evidence="1 2" key="1">
    <citation type="journal article" date="2017" name="Water Res.">
        <title>Comammox in drinking water systems.</title>
        <authorList>
            <person name="Wang Y."/>
            <person name="Ma L."/>
            <person name="Mao Y."/>
            <person name="Jiang X."/>
            <person name="Xia Y."/>
            <person name="Yu K."/>
            <person name="Li B."/>
            <person name="Zhang T."/>
        </authorList>
    </citation>
    <scope>NUCLEOTIDE SEQUENCE [LARGE SCALE GENOMIC DNA]</scope>
    <source>
        <strain evidence="1">SG_bin8</strain>
    </source>
</reference>
<dbReference type="EMBL" id="LWDL01000001">
    <property type="protein sequence ID" value="OQW54774.1"/>
    <property type="molecule type" value="Genomic_DNA"/>
</dbReference>
<evidence type="ECO:0000313" key="2">
    <source>
        <dbReference type="Proteomes" id="UP000192872"/>
    </source>
</evidence>
<proteinExistence type="predicted"/>
<dbReference type="Proteomes" id="UP000192872">
    <property type="component" value="Unassembled WGS sequence"/>
</dbReference>
<name>A0A1W9I5R3_9HYPH</name>
<accession>A0A1W9I5R3</accession>
<dbReference type="AlphaFoldDB" id="A0A1W9I5R3"/>
<organism evidence="1 2">
    <name type="scientific">Candidatus Raskinella chloraquaticus</name>
    <dbReference type="NCBI Taxonomy" id="1951219"/>
    <lineage>
        <taxon>Bacteria</taxon>
        <taxon>Pseudomonadati</taxon>
        <taxon>Pseudomonadota</taxon>
        <taxon>Alphaproteobacteria</taxon>
        <taxon>Hyphomicrobiales</taxon>
        <taxon>Phreatobacteraceae</taxon>
        <taxon>Candidatus Raskinella</taxon>
    </lineage>
</organism>
<protein>
    <submittedName>
        <fullName evidence="1">Uncharacterized protein</fullName>
    </submittedName>
</protein>
<comment type="caution">
    <text evidence="1">The sequence shown here is derived from an EMBL/GenBank/DDBJ whole genome shotgun (WGS) entry which is preliminary data.</text>
</comment>
<evidence type="ECO:0000313" key="1">
    <source>
        <dbReference type="EMBL" id="OQW54774.1"/>
    </source>
</evidence>
<sequence>MVLVEGMMRDEGAGVCMLMTFRQVAKDFNPAVPQAGSCKNIPYISGTYGDGAELGSRQDRYFT</sequence>